<keyword evidence="2" id="KW-0472">Membrane</keyword>
<sequence>MSNKSRSGYESSFGGLIGAMIVMVALVLVFVGYRELFREVPETKPQHIENWRELADASQAEGHPIAVPEVPEEWLVTNIRFVPSLSPTWDIAMLTGDDKFAGVFQTDDRLDNVIEERVDKNAQEGEPFTVTGGDLAGEWRTFTDKGGDYALAHEDRSGVVLVFGSADEKELQDLANTLRTAPEGATSQSPAPAEETPAP</sequence>
<keyword evidence="4" id="KW-1185">Reference proteome</keyword>
<keyword evidence="2" id="KW-1133">Transmembrane helix</keyword>
<gene>
    <name evidence="3" type="ORF">ACFPWU_03105</name>
</gene>
<evidence type="ECO:0000313" key="3">
    <source>
        <dbReference type="EMBL" id="MFC6152653.1"/>
    </source>
</evidence>
<comment type="caution">
    <text evidence="3">The sequence shown here is derived from an EMBL/GenBank/DDBJ whole genome shotgun (WGS) entry which is preliminary data.</text>
</comment>
<keyword evidence="2" id="KW-0812">Transmembrane</keyword>
<dbReference type="InterPro" id="IPR025339">
    <property type="entry name" value="DUF4245"/>
</dbReference>
<name>A0ABW1QUF8_9ACTN</name>
<feature type="compositionally biased region" description="Polar residues" evidence="1">
    <location>
        <begin position="178"/>
        <end position="190"/>
    </location>
</feature>
<dbReference type="Proteomes" id="UP001596098">
    <property type="component" value="Unassembled WGS sequence"/>
</dbReference>
<protein>
    <submittedName>
        <fullName evidence="3">DUF4245 family protein</fullName>
    </submittedName>
</protein>
<evidence type="ECO:0000256" key="1">
    <source>
        <dbReference type="SAM" id="MobiDB-lite"/>
    </source>
</evidence>
<evidence type="ECO:0000256" key="2">
    <source>
        <dbReference type="SAM" id="Phobius"/>
    </source>
</evidence>
<organism evidence="3 4">
    <name type="scientific">Nocardioides yefusunii</name>
    <dbReference type="NCBI Taxonomy" id="2500546"/>
    <lineage>
        <taxon>Bacteria</taxon>
        <taxon>Bacillati</taxon>
        <taxon>Actinomycetota</taxon>
        <taxon>Actinomycetes</taxon>
        <taxon>Propionibacteriales</taxon>
        <taxon>Nocardioidaceae</taxon>
        <taxon>Nocardioides</taxon>
    </lineage>
</organism>
<proteinExistence type="predicted"/>
<evidence type="ECO:0000313" key="4">
    <source>
        <dbReference type="Proteomes" id="UP001596098"/>
    </source>
</evidence>
<dbReference type="RefSeq" id="WP_128219687.1">
    <property type="nucleotide sequence ID" value="NZ_CP034929.1"/>
</dbReference>
<feature type="region of interest" description="Disordered" evidence="1">
    <location>
        <begin position="178"/>
        <end position="199"/>
    </location>
</feature>
<accession>A0ABW1QUF8</accession>
<feature type="transmembrane region" description="Helical" evidence="2">
    <location>
        <begin position="12"/>
        <end position="33"/>
    </location>
</feature>
<dbReference type="EMBL" id="JBHSQI010000002">
    <property type="protein sequence ID" value="MFC6152653.1"/>
    <property type="molecule type" value="Genomic_DNA"/>
</dbReference>
<reference evidence="4" key="1">
    <citation type="journal article" date="2019" name="Int. J. Syst. Evol. Microbiol.">
        <title>The Global Catalogue of Microorganisms (GCM) 10K type strain sequencing project: providing services to taxonomists for standard genome sequencing and annotation.</title>
        <authorList>
            <consortium name="The Broad Institute Genomics Platform"/>
            <consortium name="The Broad Institute Genome Sequencing Center for Infectious Disease"/>
            <person name="Wu L."/>
            <person name="Ma J."/>
        </authorList>
    </citation>
    <scope>NUCLEOTIDE SEQUENCE [LARGE SCALE GENOMIC DNA]</scope>
    <source>
        <strain evidence="4">DFY28</strain>
    </source>
</reference>
<dbReference type="Pfam" id="PF14030">
    <property type="entry name" value="DUF4245"/>
    <property type="match status" value="1"/>
</dbReference>